<dbReference type="EMBL" id="BAABAQ010000002">
    <property type="protein sequence ID" value="GAA4183989.1"/>
    <property type="molecule type" value="Genomic_DNA"/>
</dbReference>
<comment type="caution">
    <text evidence="1">The sequence shown here is derived from an EMBL/GenBank/DDBJ whole genome shotgun (WGS) entry which is preliminary data.</text>
</comment>
<keyword evidence="2" id="KW-1185">Reference proteome</keyword>
<dbReference type="Proteomes" id="UP001501251">
    <property type="component" value="Unassembled WGS sequence"/>
</dbReference>
<evidence type="ECO:0000313" key="2">
    <source>
        <dbReference type="Proteomes" id="UP001501251"/>
    </source>
</evidence>
<protein>
    <recommendedName>
        <fullName evidence="3">Immunity protein 63 domain-containing protein</fullName>
    </recommendedName>
</protein>
<evidence type="ECO:0008006" key="3">
    <source>
        <dbReference type="Google" id="ProtNLM"/>
    </source>
</evidence>
<name>A0ABP8AHD0_9ACTN</name>
<gene>
    <name evidence="1" type="ORF">GCM10022252_12170</name>
</gene>
<accession>A0ABP8AHD0</accession>
<evidence type="ECO:0000313" key="1">
    <source>
        <dbReference type="EMBL" id="GAA4183989.1"/>
    </source>
</evidence>
<reference evidence="2" key="1">
    <citation type="journal article" date="2019" name="Int. J. Syst. Evol. Microbiol.">
        <title>The Global Catalogue of Microorganisms (GCM) 10K type strain sequencing project: providing services to taxonomists for standard genome sequencing and annotation.</title>
        <authorList>
            <consortium name="The Broad Institute Genomics Platform"/>
            <consortium name="The Broad Institute Genome Sequencing Center for Infectious Disease"/>
            <person name="Wu L."/>
            <person name="Ma J."/>
        </authorList>
    </citation>
    <scope>NUCLEOTIDE SEQUENCE [LARGE SCALE GENOMIC DNA]</scope>
    <source>
        <strain evidence="2">JCM 17388</strain>
    </source>
</reference>
<proteinExistence type="predicted"/>
<sequence>MLPNRLMAQSVMNHRSALQPRWELRHMGTVKENQHAYQTDLLTALRGQLVSREIIAVLVADQKDRPCLDVTDSAFISRRVYVHIAFQWFYWGDQPDERTSCLRLFQAADIIAEAAQKGWREGEQGELGLDFSKIIDAYRA</sequence>
<organism evidence="1 2">
    <name type="scientific">Streptosporangium oxazolinicum</name>
    <dbReference type="NCBI Taxonomy" id="909287"/>
    <lineage>
        <taxon>Bacteria</taxon>
        <taxon>Bacillati</taxon>
        <taxon>Actinomycetota</taxon>
        <taxon>Actinomycetes</taxon>
        <taxon>Streptosporangiales</taxon>
        <taxon>Streptosporangiaceae</taxon>
        <taxon>Streptosporangium</taxon>
    </lineage>
</organism>